<dbReference type="InterPro" id="IPR015797">
    <property type="entry name" value="NUDIX_hydrolase-like_dom_sf"/>
</dbReference>
<evidence type="ECO:0000256" key="2">
    <source>
        <dbReference type="ARBA" id="ARBA00001946"/>
    </source>
</evidence>
<keyword evidence="5" id="KW-0460">Magnesium</keyword>
<dbReference type="Gene3D" id="3.90.79.10">
    <property type="entry name" value="Nucleoside Triphosphate Pyrophosphohydrolase"/>
    <property type="match status" value="1"/>
</dbReference>
<dbReference type="EMBL" id="OMOF01000694">
    <property type="protein sequence ID" value="SPF54012.1"/>
    <property type="molecule type" value="Genomic_DNA"/>
</dbReference>
<evidence type="ECO:0000256" key="3">
    <source>
        <dbReference type="ARBA" id="ARBA00022723"/>
    </source>
</evidence>
<name>A0A2U3LQ79_9FIRM</name>
<comment type="cofactor">
    <cofactor evidence="2">
        <name>Mg(2+)</name>
        <dbReference type="ChEBI" id="CHEBI:18420"/>
    </cofactor>
</comment>
<keyword evidence="4 8" id="KW-0378">Hydrolase</keyword>
<evidence type="ECO:0000256" key="4">
    <source>
        <dbReference type="ARBA" id="ARBA00022801"/>
    </source>
</evidence>
<organism evidence="8 9">
    <name type="scientific">Candidatus Desulfosporosinus infrequens</name>
    <dbReference type="NCBI Taxonomy" id="2043169"/>
    <lineage>
        <taxon>Bacteria</taxon>
        <taxon>Bacillati</taxon>
        <taxon>Bacillota</taxon>
        <taxon>Clostridia</taxon>
        <taxon>Eubacteriales</taxon>
        <taxon>Desulfitobacteriaceae</taxon>
        <taxon>Desulfosporosinus</taxon>
    </lineage>
</organism>
<dbReference type="GO" id="GO:0010945">
    <property type="term" value="F:coenzyme A diphosphatase activity"/>
    <property type="evidence" value="ECO:0007669"/>
    <property type="project" value="InterPro"/>
</dbReference>
<dbReference type="PANTHER" id="PTHR12992:SF11">
    <property type="entry name" value="MITOCHONDRIAL COENZYME A DIPHOSPHATASE NUDT8"/>
    <property type="match status" value="1"/>
</dbReference>
<evidence type="ECO:0000313" key="9">
    <source>
        <dbReference type="Proteomes" id="UP000238916"/>
    </source>
</evidence>
<evidence type="ECO:0000256" key="5">
    <source>
        <dbReference type="ARBA" id="ARBA00022842"/>
    </source>
</evidence>
<accession>A0A2U3LQ79</accession>
<dbReference type="AlphaFoldDB" id="A0A2U3LQ79"/>
<dbReference type="SUPFAM" id="SSF55811">
    <property type="entry name" value="Nudix"/>
    <property type="match status" value="1"/>
</dbReference>
<gene>
    <name evidence="8" type="ORF">SBF1_7230001</name>
</gene>
<sequence length="212" mass="24181">MEHKEFFDDLSTALEISVHQQGSYDDYFNAAVLVPLIWDHDQLAVLFEVRSTHLSCQPGEVCFPGGRIEKTDESTIAAAVRETTEELGVEAEKITVLGELQEVISSIGVRLYPCVGYISDSTQLHPNSDEVAELFTVPLNFLLDAKPIIGSMERCTRPLADFPFDLLPDCSPDWKNRRNYQVLFYKYEQHVIWGLTAQVLHNFLDIYRKIKK</sequence>
<dbReference type="InterPro" id="IPR045121">
    <property type="entry name" value="CoAse"/>
</dbReference>
<evidence type="ECO:0000256" key="6">
    <source>
        <dbReference type="ARBA" id="ARBA00023211"/>
    </source>
</evidence>
<evidence type="ECO:0000259" key="7">
    <source>
        <dbReference type="PROSITE" id="PS51462"/>
    </source>
</evidence>
<reference evidence="9" key="1">
    <citation type="submission" date="2018-02" db="EMBL/GenBank/DDBJ databases">
        <authorList>
            <person name="Hausmann B."/>
        </authorList>
    </citation>
    <scope>NUCLEOTIDE SEQUENCE [LARGE SCALE GENOMIC DNA]</scope>
    <source>
        <strain evidence="9">Peat soil MAG SbF1</strain>
    </source>
</reference>
<dbReference type="CDD" id="cd03426">
    <property type="entry name" value="NUDIX_CoAse_Nudt7"/>
    <property type="match status" value="1"/>
</dbReference>
<dbReference type="Proteomes" id="UP000238916">
    <property type="component" value="Unassembled WGS sequence"/>
</dbReference>
<keyword evidence="3" id="KW-0479">Metal-binding</keyword>
<evidence type="ECO:0000313" key="8">
    <source>
        <dbReference type="EMBL" id="SPF54012.1"/>
    </source>
</evidence>
<dbReference type="OrthoDB" id="9802805at2"/>
<feature type="domain" description="Nudix hydrolase" evidence="7">
    <location>
        <begin position="23"/>
        <end position="172"/>
    </location>
</feature>
<dbReference type="PROSITE" id="PS51462">
    <property type="entry name" value="NUDIX"/>
    <property type="match status" value="1"/>
</dbReference>
<dbReference type="Pfam" id="PF00293">
    <property type="entry name" value="NUDIX"/>
    <property type="match status" value="1"/>
</dbReference>
<keyword evidence="6" id="KW-0464">Manganese</keyword>
<proteinExistence type="predicted"/>
<evidence type="ECO:0000256" key="1">
    <source>
        <dbReference type="ARBA" id="ARBA00001936"/>
    </source>
</evidence>
<comment type="cofactor">
    <cofactor evidence="1">
        <name>Mn(2+)</name>
        <dbReference type="ChEBI" id="CHEBI:29035"/>
    </cofactor>
</comment>
<dbReference type="InterPro" id="IPR000086">
    <property type="entry name" value="NUDIX_hydrolase_dom"/>
</dbReference>
<dbReference type="GO" id="GO:0046872">
    <property type="term" value="F:metal ion binding"/>
    <property type="evidence" value="ECO:0007669"/>
    <property type="project" value="UniProtKB-KW"/>
</dbReference>
<protein>
    <submittedName>
        <fullName evidence="8">NUDIX hydrolase</fullName>
    </submittedName>
</protein>
<dbReference type="PANTHER" id="PTHR12992">
    <property type="entry name" value="NUDIX HYDROLASE"/>
    <property type="match status" value="1"/>
</dbReference>